<reference evidence="2 3" key="1">
    <citation type="submission" date="2023-04" db="EMBL/GenBank/DDBJ databases">
        <title>Genome of Basidiobolus ranarum AG-B5.</title>
        <authorList>
            <person name="Stajich J.E."/>
            <person name="Carter-House D."/>
            <person name="Gryganskyi A."/>
        </authorList>
    </citation>
    <scope>NUCLEOTIDE SEQUENCE [LARGE SCALE GENOMIC DNA]</scope>
    <source>
        <strain evidence="2 3">AG-B5</strain>
    </source>
</reference>
<protein>
    <submittedName>
        <fullName evidence="2">Uncharacterized protein</fullName>
    </submittedName>
</protein>
<keyword evidence="3" id="KW-1185">Reference proteome</keyword>
<dbReference type="Proteomes" id="UP001479436">
    <property type="component" value="Unassembled WGS sequence"/>
</dbReference>
<accession>A0ABR2WYV3</accession>
<feature type="signal peptide" evidence="1">
    <location>
        <begin position="1"/>
        <end position="19"/>
    </location>
</feature>
<evidence type="ECO:0000313" key="3">
    <source>
        <dbReference type="Proteomes" id="UP001479436"/>
    </source>
</evidence>
<dbReference type="EMBL" id="JASJQH010000135">
    <property type="protein sequence ID" value="KAK9766668.1"/>
    <property type="molecule type" value="Genomic_DNA"/>
</dbReference>
<feature type="chain" id="PRO_5047443926" evidence="1">
    <location>
        <begin position="20"/>
        <end position="180"/>
    </location>
</feature>
<evidence type="ECO:0000313" key="2">
    <source>
        <dbReference type="EMBL" id="KAK9766668.1"/>
    </source>
</evidence>
<sequence>MKYFPLYAALLTAAAFIDAAPVSSVCSNGSFNTSGIRNGGPYQSPVNGVKITNGLIRIGYRGASNLFSSDATMSPNKPLIIEFTAPVKEMNISYNTCGVRGKGGVIEVFDGSNQRISRKVTDGKYCGRINLPLFHDPFTTTVKGKNLRKIVVYFDLNDTPCNTVGNCNYGIGIRELSWKC</sequence>
<organism evidence="2 3">
    <name type="scientific">Basidiobolus ranarum</name>
    <dbReference type="NCBI Taxonomy" id="34480"/>
    <lineage>
        <taxon>Eukaryota</taxon>
        <taxon>Fungi</taxon>
        <taxon>Fungi incertae sedis</taxon>
        <taxon>Zoopagomycota</taxon>
        <taxon>Entomophthoromycotina</taxon>
        <taxon>Basidiobolomycetes</taxon>
        <taxon>Basidiobolales</taxon>
        <taxon>Basidiobolaceae</taxon>
        <taxon>Basidiobolus</taxon>
    </lineage>
</organism>
<name>A0ABR2WYV3_9FUNG</name>
<proteinExistence type="predicted"/>
<keyword evidence="1" id="KW-0732">Signal</keyword>
<gene>
    <name evidence="2" type="ORF">K7432_004094</name>
</gene>
<comment type="caution">
    <text evidence="2">The sequence shown here is derived from an EMBL/GenBank/DDBJ whole genome shotgun (WGS) entry which is preliminary data.</text>
</comment>
<evidence type="ECO:0000256" key="1">
    <source>
        <dbReference type="SAM" id="SignalP"/>
    </source>
</evidence>